<keyword evidence="2" id="KW-0472">Membrane</keyword>
<organism evidence="3 4">
    <name type="scientific">Alicyclobacillus sacchari</name>
    <dbReference type="NCBI Taxonomy" id="392010"/>
    <lineage>
        <taxon>Bacteria</taxon>
        <taxon>Bacillati</taxon>
        <taxon>Bacillota</taxon>
        <taxon>Bacilli</taxon>
        <taxon>Bacillales</taxon>
        <taxon>Alicyclobacillaceae</taxon>
        <taxon>Alicyclobacillus</taxon>
    </lineage>
</organism>
<dbReference type="RefSeq" id="WP_134161332.1">
    <property type="nucleotide sequence ID" value="NZ_BSUS01000004.1"/>
</dbReference>
<comment type="caution">
    <text evidence="3">The sequence shown here is derived from an EMBL/GenBank/DDBJ whole genome shotgun (WGS) entry which is preliminary data.</text>
</comment>
<keyword evidence="2" id="KW-1133">Transmembrane helix</keyword>
<dbReference type="AlphaFoldDB" id="A0A4R8L7I7"/>
<reference evidence="3 4" key="1">
    <citation type="submission" date="2019-03" db="EMBL/GenBank/DDBJ databases">
        <title>Genomic Encyclopedia of Type Strains, Phase IV (KMG-IV): sequencing the most valuable type-strain genomes for metagenomic binning, comparative biology and taxonomic classification.</title>
        <authorList>
            <person name="Goeker M."/>
        </authorList>
    </citation>
    <scope>NUCLEOTIDE SEQUENCE [LARGE SCALE GENOMIC DNA]</scope>
    <source>
        <strain evidence="3 4">DSM 17974</strain>
    </source>
</reference>
<name>A0A4R8L7I7_9BACL</name>
<proteinExistence type="predicted"/>
<gene>
    <name evidence="3" type="ORF">C7445_1404</name>
</gene>
<dbReference type="EMBL" id="SORF01000040">
    <property type="protein sequence ID" value="TDY37860.1"/>
    <property type="molecule type" value="Genomic_DNA"/>
</dbReference>
<evidence type="ECO:0008006" key="5">
    <source>
        <dbReference type="Google" id="ProtNLM"/>
    </source>
</evidence>
<feature type="transmembrane region" description="Helical" evidence="2">
    <location>
        <begin position="76"/>
        <end position="96"/>
    </location>
</feature>
<evidence type="ECO:0000256" key="1">
    <source>
        <dbReference type="SAM" id="MobiDB-lite"/>
    </source>
</evidence>
<dbReference type="OrthoDB" id="2371500at2"/>
<feature type="transmembrane region" description="Helical" evidence="2">
    <location>
        <begin position="117"/>
        <end position="143"/>
    </location>
</feature>
<evidence type="ECO:0000256" key="2">
    <source>
        <dbReference type="SAM" id="Phobius"/>
    </source>
</evidence>
<feature type="transmembrane region" description="Helical" evidence="2">
    <location>
        <begin position="163"/>
        <end position="185"/>
    </location>
</feature>
<feature type="transmembrane region" description="Helical" evidence="2">
    <location>
        <begin position="258"/>
        <end position="275"/>
    </location>
</feature>
<dbReference type="Proteomes" id="UP000294581">
    <property type="component" value="Unassembled WGS sequence"/>
</dbReference>
<feature type="region of interest" description="Disordered" evidence="1">
    <location>
        <begin position="539"/>
        <end position="591"/>
    </location>
</feature>
<feature type="compositionally biased region" description="Low complexity" evidence="1">
    <location>
        <begin position="568"/>
        <end position="586"/>
    </location>
</feature>
<accession>A0A4R8L7I7</accession>
<protein>
    <recommendedName>
        <fullName evidence="5">TrbL/VirB6 plasmid conjugal transfer protein</fullName>
    </recommendedName>
</protein>
<evidence type="ECO:0000313" key="4">
    <source>
        <dbReference type="Proteomes" id="UP000294581"/>
    </source>
</evidence>
<feature type="transmembrane region" description="Helical" evidence="2">
    <location>
        <begin position="224"/>
        <end position="246"/>
    </location>
</feature>
<feature type="compositionally biased region" description="Polar residues" evidence="1">
    <location>
        <begin position="539"/>
        <end position="555"/>
    </location>
</feature>
<evidence type="ECO:0000313" key="3">
    <source>
        <dbReference type="EMBL" id="TDY37860.1"/>
    </source>
</evidence>
<keyword evidence="2" id="KW-0812">Transmembrane</keyword>
<sequence length="711" mass="76852">MNWFSGLIANLINALANGLQSLLNHTVAAGNNLAPDVMGNIILGGYFHNASNAPGWGTGSFSDVMDAHAVATLEPFATAFWVFAWSFFLISVYLLVVQVSGARESAVQRERMKQGVIGLFVSALLIWQGQHLALLVTEFFYYASDYFLHLGAPQKWTPLSTSGGQALLNSIVNFLQALLAFIVWIVYEFRDVFLYVWMLFFPLAMAFYANDKTRGITKTWWVEWVYQMAVPLGQAVVYGVASAVASPASGTALTAEDVFVALAGTIGLLSSAVYVRKLIDVVAQAFGASLIGSDHGMRWGNLAMVGASAVAGDLAGKMAVTGTAKATGATLGKMAHAADNRYMRGKAEKAIQANSEVHAGAFRSGASIEDVMMQQKLGSQGDVLRSEGAGLETAPSRSGLGSGNQRVGKRHESHTVGALADAARSLKDGFAQSHTGLWLRTSWQGYQNDGGTTGRVARRTASAAERVASYAKRNWGDKPWIGKSITGVSNLTAGLAQKYQTHDKNRTERLEALRANLREVAELNQLKTRLPSLASEWMNTTGANADPTSVTTSPAMSAPANVTPPRSPSNASTTSTSTASGGRSTGQAHAQMQLPLSQAEKRYEAAKAQWLAELRRSGFDSSTVQSLLQEAETKWEDGKHLRDQGAWSPEARQAYREAFTAYRPAMLDRKAREAVEAGRLVLEKPKDPHKVQTQRSKAFLDDARNAIMYRR</sequence>
<feature type="transmembrane region" description="Helical" evidence="2">
    <location>
        <begin position="192"/>
        <end position="209"/>
    </location>
</feature>
<keyword evidence="4" id="KW-1185">Reference proteome</keyword>